<dbReference type="AlphaFoldDB" id="A0A2D3VAQ8"/>
<evidence type="ECO:0000313" key="6">
    <source>
        <dbReference type="Proteomes" id="UP000225277"/>
    </source>
</evidence>
<dbReference type="GeneID" id="35598572"/>
<keyword evidence="3 5" id="KW-0808">Transferase</keyword>
<accession>A0A2D3VAQ8</accession>
<dbReference type="EMBL" id="FJUY01000004">
    <property type="protein sequence ID" value="CZT17533.1"/>
    <property type="molecule type" value="Genomic_DNA"/>
</dbReference>
<proteinExistence type="predicted"/>
<evidence type="ECO:0000256" key="4">
    <source>
        <dbReference type="ARBA" id="ARBA00022691"/>
    </source>
</evidence>
<protein>
    <submittedName>
        <fullName evidence="5">Related to thiol methyltransferase</fullName>
    </submittedName>
</protein>
<reference evidence="5 6" key="1">
    <citation type="submission" date="2016-03" db="EMBL/GenBank/DDBJ databases">
        <authorList>
            <person name="Ploux O."/>
        </authorList>
    </citation>
    <scope>NUCLEOTIDE SEQUENCE [LARGE SCALE GENOMIC DNA]</scope>
    <source>
        <strain evidence="5 6">URUG2</strain>
    </source>
</reference>
<dbReference type="PROSITE" id="PS51585">
    <property type="entry name" value="SAM_MT_TPMT"/>
    <property type="match status" value="1"/>
</dbReference>
<dbReference type="InterPro" id="IPR008854">
    <property type="entry name" value="TPMT"/>
</dbReference>
<evidence type="ECO:0000256" key="1">
    <source>
        <dbReference type="ARBA" id="ARBA00022553"/>
    </source>
</evidence>
<keyword evidence="2 5" id="KW-0489">Methyltransferase</keyword>
<dbReference type="Gene3D" id="3.40.50.150">
    <property type="entry name" value="Vaccinia Virus protein VP39"/>
    <property type="match status" value="1"/>
</dbReference>
<dbReference type="Pfam" id="PF05724">
    <property type="entry name" value="TPMT"/>
    <property type="match status" value="1"/>
</dbReference>
<dbReference type="InterPro" id="IPR029063">
    <property type="entry name" value="SAM-dependent_MTases_sf"/>
</dbReference>
<dbReference type="SUPFAM" id="SSF53335">
    <property type="entry name" value="S-adenosyl-L-methionine-dependent methyltransferases"/>
    <property type="match status" value="1"/>
</dbReference>
<dbReference type="RefSeq" id="XP_023624425.1">
    <property type="nucleotide sequence ID" value="XM_023768657.1"/>
</dbReference>
<dbReference type="OrthoDB" id="276151at2759"/>
<dbReference type="PANTHER" id="PTHR32183">
    <property type="match status" value="1"/>
</dbReference>
<dbReference type="GO" id="GO:0032259">
    <property type="term" value="P:methylation"/>
    <property type="evidence" value="ECO:0007669"/>
    <property type="project" value="UniProtKB-KW"/>
</dbReference>
<keyword evidence="4" id="KW-0949">S-adenosyl-L-methionine</keyword>
<sequence>MSSDQKTDIGVLRQQFLNQPPETHTKHWEDLWQKQTTPWDRNGPSLALKDTVTGRQDLFGSALKDVASNQRKRALVPGCGRGYDVLLLASLGYDCYGLDASQTAIDAALKHQAESSKDEQYVPHDSKVGAGETKFLVHNFFKDDFLADTNGGNFDLIFDYTFLCALPPEMRPSWAKRMSELLSPTGYLICLEWPLHKAPTEGGPPHGLSSELYVQLFHNPGQDVKYNSNGFVTQDLSAEKGELALVRVAHDMPSRTHEAGQGKDYVGIWRHAKL</sequence>
<dbReference type="PANTHER" id="PTHR32183:SF6">
    <property type="entry name" value="CYSTEINE SULFINATE DESULFINASE_CYSTEINE DESULFURASE AND RELATED ENZYMES"/>
    <property type="match status" value="1"/>
</dbReference>
<keyword evidence="6" id="KW-1185">Reference proteome</keyword>
<keyword evidence="1" id="KW-0597">Phosphoprotein</keyword>
<dbReference type="GO" id="GO:0008757">
    <property type="term" value="F:S-adenosylmethionine-dependent methyltransferase activity"/>
    <property type="evidence" value="ECO:0007669"/>
    <property type="project" value="InterPro"/>
</dbReference>
<evidence type="ECO:0000313" key="5">
    <source>
        <dbReference type="EMBL" id="CZT17533.1"/>
    </source>
</evidence>
<gene>
    <name evidence="5" type="ORF">RCC_03367</name>
</gene>
<dbReference type="STRING" id="112498.A0A2D3VAQ8"/>
<name>A0A2D3VAQ8_9PEZI</name>
<evidence type="ECO:0000256" key="3">
    <source>
        <dbReference type="ARBA" id="ARBA00022679"/>
    </source>
</evidence>
<evidence type="ECO:0000256" key="2">
    <source>
        <dbReference type="ARBA" id="ARBA00022603"/>
    </source>
</evidence>
<dbReference type="Proteomes" id="UP000225277">
    <property type="component" value="Unassembled WGS sequence"/>
</dbReference>
<dbReference type="CDD" id="cd02440">
    <property type="entry name" value="AdoMet_MTases"/>
    <property type="match status" value="1"/>
</dbReference>
<organism evidence="5 6">
    <name type="scientific">Ramularia collo-cygni</name>
    <dbReference type="NCBI Taxonomy" id="112498"/>
    <lineage>
        <taxon>Eukaryota</taxon>
        <taxon>Fungi</taxon>
        <taxon>Dikarya</taxon>
        <taxon>Ascomycota</taxon>
        <taxon>Pezizomycotina</taxon>
        <taxon>Dothideomycetes</taxon>
        <taxon>Dothideomycetidae</taxon>
        <taxon>Mycosphaerellales</taxon>
        <taxon>Mycosphaerellaceae</taxon>
        <taxon>Ramularia</taxon>
    </lineage>
</organism>